<dbReference type="Proteomes" id="UP000607435">
    <property type="component" value="Unassembled WGS sequence"/>
</dbReference>
<sequence length="432" mass="49507">MKKCVSYISLVLLMLQGLQAQLINGSPESQGYDSIKIKTQVDSIMQEGIIEKAFPGAQLLVAKNGAIIFHEAYGFHTYDSIQKVQKNDVYDLASVTKIVGPLPALMKLYEEGKIDLDQPFSTYWKSWRHKRDKKNITLRELLAHQSGMIPYIVFLEAVYKKNKRFKKRFIRSKKSKRFSRQVSENLFVNPRFENKIFRKISRSKVSDEKIYRYSGLASLIYPKLIENLTGKSYTSYLQNNFYTPLGCNTLGYLPLEKGFKNAIVPAEIDTVLRKTITKAWVHDENAALLGGISGNAGLFGSAEDLAKYMQMLVQEGRYNGQQLLKPETIKEFTKIQYPDNNNRRGLGFDKPLIGNDTLSIKKSYPAPQVSKESYGHAGFTGTFVWADPKNDLVFIFLSNRVYPNRSHRNIYNLNIRPRLQQVFYLNSNDTKK</sequence>
<dbReference type="EMBL" id="JACOME010000001">
    <property type="protein sequence ID" value="MBC3845669.1"/>
    <property type="molecule type" value="Genomic_DNA"/>
</dbReference>
<dbReference type="InterPro" id="IPR050789">
    <property type="entry name" value="Diverse_Enzym_Activities"/>
</dbReference>
<evidence type="ECO:0000313" key="5">
    <source>
        <dbReference type="Proteomes" id="UP000607435"/>
    </source>
</evidence>
<feature type="signal peptide" evidence="2">
    <location>
        <begin position="1"/>
        <end position="20"/>
    </location>
</feature>
<keyword evidence="5" id="KW-1185">Reference proteome</keyword>
<dbReference type="GO" id="GO:0016787">
    <property type="term" value="F:hydrolase activity"/>
    <property type="evidence" value="ECO:0007669"/>
    <property type="project" value="UniProtKB-KW"/>
</dbReference>
<reference evidence="4 5" key="1">
    <citation type="submission" date="2020-08" db="EMBL/GenBank/DDBJ databases">
        <title>Winogradskyella ouciana sp. nov., isolated from the hadal seawater of the Mariana Trench.</title>
        <authorList>
            <person name="He X."/>
        </authorList>
    </citation>
    <scope>NUCLEOTIDE SEQUENCE [LARGE SCALE GENOMIC DNA]</scope>
    <source>
        <strain evidence="4 5">KCTC 22026</strain>
    </source>
</reference>
<comment type="caution">
    <text evidence="4">The sequence shown here is derived from an EMBL/GenBank/DDBJ whole genome shotgun (WGS) entry which is preliminary data.</text>
</comment>
<gene>
    <name evidence="4" type="ORF">H6H04_04720</name>
</gene>
<keyword evidence="1 4" id="KW-0378">Hydrolase</keyword>
<feature type="chain" id="PRO_5045597896" evidence="2">
    <location>
        <begin position="21"/>
        <end position="432"/>
    </location>
</feature>
<evidence type="ECO:0000256" key="2">
    <source>
        <dbReference type="SAM" id="SignalP"/>
    </source>
</evidence>
<protein>
    <submittedName>
        <fullName evidence="4">Serine hydrolase</fullName>
    </submittedName>
</protein>
<dbReference type="InterPro" id="IPR001466">
    <property type="entry name" value="Beta-lactam-related"/>
</dbReference>
<feature type="domain" description="Beta-lactamase-related" evidence="3">
    <location>
        <begin position="41"/>
        <end position="408"/>
    </location>
</feature>
<organism evidence="4 5">
    <name type="scientific">Winogradskyella echinorum</name>
    <dbReference type="NCBI Taxonomy" id="538189"/>
    <lineage>
        <taxon>Bacteria</taxon>
        <taxon>Pseudomonadati</taxon>
        <taxon>Bacteroidota</taxon>
        <taxon>Flavobacteriia</taxon>
        <taxon>Flavobacteriales</taxon>
        <taxon>Flavobacteriaceae</taxon>
        <taxon>Winogradskyella</taxon>
    </lineage>
</organism>
<evidence type="ECO:0000256" key="1">
    <source>
        <dbReference type="ARBA" id="ARBA00022801"/>
    </source>
</evidence>
<dbReference type="Gene3D" id="3.40.710.10">
    <property type="entry name" value="DD-peptidase/beta-lactamase superfamily"/>
    <property type="match status" value="1"/>
</dbReference>
<dbReference type="RefSeq" id="WP_186844772.1">
    <property type="nucleotide sequence ID" value="NZ_JACOME010000001.1"/>
</dbReference>
<evidence type="ECO:0000313" key="4">
    <source>
        <dbReference type="EMBL" id="MBC3845669.1"/>
    </source>
</evidence>
<dbReference type="InterPro" id="IPR012338">
    <property type="entry name" value="Beta-lactam/transpept-like"/>
</dbReference>
<name>A0ABR6XZ38_9FLAO</name>
<evidence type="ECO:0000259" key="3">
    <source>
        <dbReference type="Pfam" id="PF00144"/>
    </source>
</evidence>
<dbReference type="PANTHER" id="PTHR43283:SF11">
    <property type="entry name" value="BETA-LACTAMASE-RELATED DOMAIN-CONTAINING PROTEIN"/>
    <property type="match status" value="1"/>
</dbReference>
<dbReference type="SUPFAM" id="SSF56601">
    <property type="entry name" value="beta-lactamase/transpeptidase-like"/>
    <property type="match status" value="1"/>
</dbReference>
<accession>A0ABR6XZ38</accession>
<proteinExistence type="predicted"/>
<dbReference type="PANTHER" id="PTHR43283">
    <property type="entry name" value="BETA-LACTAMASE-RELATED"/>
    <property type="match status" value="1"/>
</dbReference>
<dbReference type="Pfam" id="PF00144">
    <property type="entry name" value="Beta-lactamase"/>
    <property type="match status" value="1"/>
</dbReference>
<keyword evidence="2" id="KW-0732">Signal</keyword>